<dbReference type="RefSeq" id="WP_273834004.1">
    <property type="nucleotide sequence ID" value="NZ_CP117525.1"/>
</dbReference>
<evidence type="ECO:0000313" key="2">
    <source>
        <dbReference type="EMBL" id="WDA44768.1"/>
    </source>
</evidence>
<accession>A0AAX3MD72</accession>
<keyword evidence="1" id="KW-0472">Membrane</keyword>
<name>A0AAX3MD72_FUSNU</name>
<dbReference type="EMBL" id="CP117525">
    <property type="protein sequence ID" value="WDA44768.1"/>
    <property type="molecule type" value="Genomic_DNA"/>
</dbReference>
<proteinExistence type="predicted"/>
<evidence type="ECO:0000256" key="1">
    <source>
        <dbReference type="SAM" id="Phobius"/>
    </source>
</evidence>
<keyword evidence="1" id="KW-1133">Transmembrane helix</keyword>
<gene>
    <name evidence="2" type="ORF">PSR69_04065</name>
</gene>
<protein>
    <submittedName>
        <fullName evidence="2">Uncharacterized protein</fullName>
    </submittedName>
</protein>
<sequence length="42" mass="4849">MEENAKKVILKYLEQITGDKKLTRLIVGIVSLIVTYFPIKEI</sequence>
<organism evidence="2 3">
    <name type="scientific">Fusobacterium nucleatum</name>
    <dbReference type="NCBI Taxonomy" id="851"/>
    <lineage>
        <taxon>Bacteria</taxon>
        <taxon>Fusobacteriati</taxon>
        <taxon>Fusobacteriota</taxon>
        <taxon>Fusobacteriia</taxon>
        <taxon>Fusobacteriales</taxon>
        <taxon>Fusobacteriaceae</taxon>
        <taxon>Fusobacterium</taxon>
    </lineage>
</organism>
<feature type="transmembrane region" description="Helical" evidence="1">
    <location>
        <begin position="21"/>
        <end position="39"/>
    </location>
</feature>
<dbReference type="Proteomes" id="UP001214996">
    <property type="component" value="Chromosome"/>
</dbReference>
<dbReference type="AlphaFoldDB" id="A0AAX3MD72"/>
<reference evidence="2" key="1">
    <citation type="submission" date="2023-02" db="EMBL/GenBank/DDBJ databases">
        <title>Pan-genomic study of Fusobacterium nucleatum reveals the distribution of pathogenic genes and functional clusters at subspecies and strain levels.</title>
        <authorList>
            <person name="Feng Q."/>
            <person name="Sun T."/>
        </authorList>
    </citation>
    <scope>NUCLEOTIDE SEQUENCE</scope>
    <source>
        <strain evidence="2">FNV</strain>
    </source>
</reference>
<keyword evidence="1" id="KW-0812">Transmembrane</keyword>
<evidence type="ECO:0000313" key="3">
    <source>
        <dbReference type="Proteomes" id="UP001214996"/>
    </source>
</evidence>